<proteinExistence type="predicted"/>
<name>A0A8X6N5E6_NEPPI</name>
<evidence type="ECO:0000313" key="2">
    <source>
        <dbReference type="Proteomes" id="UP000887013"/>
    </source>
</evidence>
<keyword evidence="2" id="KW-1185">Reference proteome</keyword>
<reference evidence="1" key="1">
    <citation type="submission" date="2020-08" db="EMBL/GenBank/DDBJ databases">
        <title>Multicomponent nature underlies the extraordinary mechanical properties of spider dragline silk.</title>
        <authorList>
            <person name="Kono N."/>
            <person name="Nakamura H."/>
            <person name="Mori M."/>
            <person name="Yoshida Y."/>
            <person name="Ohtoshi R."/>
            <person name="Malay A.D."/>
            <person name="Moran D.A.P."/>
            <person name="Tomita M."/>
            <person name="Numata K."/>
            <person name="Arakawa K."/>
        </authorList>
    </citation>
    <scope>NUCLEOTIDE SEQUENCE</scope>
</reference>
<gene>
    <name evidence="1" type="ORF">NPIL_105061</name>
</gene>
<comment type="caution">
    <text evidence="1">The sequence shown here is derived from an EMBL/GenBank/DDBJ whole genome shotgun (WGS) entry which is preliminary data.</text>
</comment>
<accession>A0A8X6N5E6</accession>
<evidence type="ECO:0000313" key="1">
    <source>
        <dbReference type="EMBL" id="GFS94895.1"/>
    </source>
</evidence>
<dbReference type="AlphaFoldDB" id="A0A8X6N5E6"/>
<dbReference type="Proteomes" id="UP000887013">
    <property type="component" value="Unassembled WGS sequence"/>
</dbReference>
<protein>
    <submittedName>
        <fullName evidence="1">Uncharacterized protein</fullName>
    </submittedName>
</protein>
<organism evidence="1 2">
    <name type="scientific">Nephila pilipes</name>
    <name type="common">Giant wood spider</name>
    <name type="synonym">Nephila maculata</name>
    <dbReference type="NCBI Taxonomy" id="299642"/>
    <lineage>
        <taxon>Eukaryota</taxon>
        <taxon>Metazoa</taxon>
        <taxon>Ecdysozoa</taxon>
        <taxon>Arthropoda</taxon>
        <taxon>Chelicerata</taxon>
        <taxon>Arachnida</taxon>
        <taxon>Araneae</taxon>
        <taxon>Araneomorphae</taxon>
        <taxon>Entelegynae</taxon>
        <taxon>Araneoidea</taxon>
        <taxon>Nephilidae</taxon>
        <taxon>Nephila</taxon>
    </lineage>
</organism>
<dbReference type="EMBL" id="BMAW01100428">
    <property type="protein sequence ID" value="GFS94895.1"/>
    <property type="molecule type" value="Genomic_DNA"/>
</dbReference>
<sequence>MFRQSRRTSSRPSGMFLFIRKPAAIPFFEVHRELVVSENGTHSYLLRTYFEVGQLNDLSPFSLNFLLLIGTYLIQFGTCGLLGRPAAERSSLPPPSQTFFWFLPTSSLEPISLSDPIW</sequence>